<dbReference type="PANTHER" id="PTHR33231">
    <property type="entry name" value="30S RIBOSOMAL PROTEIN"/>
    <property type="match status" value="1"/>
</dbReference>
<comment type="similarity">
    <text evidence="2">Belongs to the HPF/YfiA ribosome-associated protein family. Short HPF subfamily.</text>
</comment>
<dbReference type="InterPro" id="IPR003489">
    <property type="entry name" value="RHF/RaiA"/>
</dbReference>
<evidence type="ECO:0000256" key="6">
    <source>
        <dbReference type="ARBA" id="ARBA00055287"/>
    </source>
</evidence>
<accession>Q7WUF9</accession>
<evidence type="ECO:0000313" key="7">
    <source>
        <dbReference type="EMBL" id="AAQ17036.1"/>
    </source>
</evidence>
<dbReference type="InterPro" id="IPR036567">
    <property type="entry name" value="RHF-like"/>
</dbReference>
<dbReference type="InterPro" id="IPR050574">
    <property type="entry name" value="HPF/YfiA_ribosome-assoc"/>
</dbReference>
<dbReference type="PANTHER" id="PTHR33231:SF1">
    <property type="entry name" value="30S RIBOSOMAL PROTEIN"/>
    <property type="match status" value="1"/>
</dbReference>
<dbReference type="CDD" id="cd00552">
    <property type="entry name" value="RaiA"/>
    <property type="match status" value="1"/>
</dbReference>
<evidence type="ECO:0000256" key="1">
    <source>
        <dbReference type="ARBA" id="ARBA00022845"/>
    </source>
</evidence>
<dbReference type="SUPFAM" id="SSF69754">
    <property type="entry name" value="Ribosome binding protein Y (YfiA homologue)"/>
    <property type="match status" value="1"/>
</dbReference>
<reference evidence="7" key="1">
    <citation type="journal article" date="2005" name="Mol. Plant Microbe Interact.">
        <title>RpoN (sigma54) controls production of antifungal compounds and biocontrol activity in Pseudomonas fluorescens CHA0.</title>
        <authorList>
            <person name="Pechy-Tarr M."/>
            <person name="Bottiglieri M."/>
            <person name="Mathys S."/>
            <person name="Lejbolle K.B."/>
            <person name="Schnider-Keel U."/>
            <person name="Maurhofer M."/>
            <person name="Keel C."/>
        </authorList>
    </citation>
    <scope>NUCLEOTIDE SEQUENCE</scope>
    <source>
        <strain evidence="7">CHA0</strain>
    </source>
</reference>
<dbReference type="GO" id="GO:0022627">
    <property type="term" value="C:cytosolic small ribosomal subunit"/>
    <property type="evidence" value="ECO:0007669"/>
    <property type="project" value="TreeGrafter"/>
</dbReference>
<dbReference type="FunFam" id="3.30.160.100:FF:000001">
    <property type="entry name" value="Ribosome hibernation promoting factor"/>
    <property type="match status" value="1"/>
</dbReference>
<dbReference type="AlphaFoldDB" id="Q7WUF9"/>
<sequence length="110" mass="12859">MHWQRRRSCMQVNISGHQLEVTEPLRVYIGEKLDRLERHFDKITNVQVTMAVEKLKQKIEATLHIHGGEVVANAEHDDMYAAIDLLTDKLDRQLKKHKEKQLHLLQGTGR</sequence>
<evidence type="ECO:0000256" key="3">
    <source>
        <dbReference type="ARBA" id="ARBA00038695"/>
    </source>
</evidence>
<evidence type="ECO:0000256" key="4">
    <source>
        <dbReference type="ARBA" id="ARBA00041148"/>
    </source>
</evidence>
<protein>
    <recommendedName>
        <fullName evidence="4">Ribosome hibernation promoting factor</fullName>
    </recommendedName>
    <alternativeName>
        <fullName evidence="5">Hibernation factor HPF</fullName>
    </alternativeName>
</protein>
<dbReference type="EMBL" id="AY341911">
    <property type="protein sequence ID" value="AAQ17036.1"/>
    <property type="molecule type" value="Genomic_DNA"/>
</dbReference>
<comment type="function">
    <text evidence="6">During stationary phase, promotes and stabilizes dimerization of 70S ribosomes by the ribosome modulation factor (RMF), leading to the formation of inactive 100S ribosomes.</text>
</comment>
<dbReference type="GO" id="GO:0043024">
    <property type="term" value="F:ribosomal small subunit binding"/>
    <property type="evidence" value="ECO:0007669"/>
    <property type="project" value="TreeGrafter"/>
</dbReference>
<evidence type="ECO:0000256" key="5">
    <source>
        <dbReference type="ARBA" id="ARBA00041319"/>
    </source>
</evidence>
<comment type="subunit">
    <text evidence="3">Associates exclusively with 100S ribosomes, which are dimers of 70S ribosomes.</text>
</comment>
<dbReference type="Gene3D" id="3.30.160.100">
    <property type="entry name" value="Ribosome hibernation promotion factor-like"/>
    <property type="match status" value="1"/>
</dbReference>
<dbReference type="NCBIfam" id="TIGR00741">
    <property type="entry name" value="yfiA"/>
    <property type="match status" value="1"/>
</dbReference>
<proteinExistence type="inferred from homology"/>
<name>Q7WUF9_PSEFL</name>
<dbReference type="Pfam" id="PF02482">
    <property type="entry name" value="Ribosomal_S30AE"/>
    <property type="match status" value="1"/>
</dbReference>
<keyword evidence="1" id="KW-0810">Translation regulation</keyword>
<evidence type="ECO:0000256" key="2">
    <source>
        <dbReference type="ARBA" id="ARBA00038434"/>
    </source>
</evidence>
<organism evidence="7">
    <name type="scientific">Pseudomonas fluorescens</name>
    <dbReference type="NCBI Taxonomy" id="294"/>
    <lineage>
        <taxon>Bacteria</taxon>
        <taxon>Pseudomonadati</taxon>
        <taxon>Pseudomonadota</taxon>
        <taxon>Gammaproteobacteria</taxon>
        <taxon>Pseudomonadales</taxon>
        <taxon>Pseudomonadaceae</taxon>
        <taxon>Pseudomonas</taxon>
    </lineage>
</organism>
<dbReference type="GO" id="GO:0045900">
    <property type="term" value="P:negative regulation of translational elongation"/>
    <property type="evidence" value="ECO:0007669"/>
    <property type="project" value="TreeGrafter"/>
</dbReference>